<comment type="caution">
    <text evidence="2">The sequence shown here is derived from an EMBL/GenBank/DDBJ whole genome shotgun (WGS) entry which is preliminary data.</text>
</comment>
<keyword evidence="3" id="KW-1185">Reference proteome</keyword>
<dbReference type="Proteomes" id="UP000051574">
    <property type="component" value="Unassembled WGS sequence"/>
</dbReference>
<reference evidence="2 3" key="1">
    <citation type="submission" date="2015-09" db="EMBL/GenBank/DDBJ databases">
        <title>Draft genome of the scarab beetle Oryctes borbonicus.</title>
        <authorList>
            <person name="Meyer J.M."/>
            <person name="Markov G.V."/>
            <person name="Baskaran P."/>
            <person name="Herrmann M."/>
            <person name="Sommer R.J."/>
            <person name="Roedelsperger C."/>
        </authorList>
    </citation>
    <scope>NUCLEOTIDE SEQUENCE [LARGE SCALE GENOMIC DNA]</scope>
    <source>
        <strain evidence="2">OB123</strain>
        <tissue evidence="2">Whole animal</tissue>
    </source>
</reference>
<dbReference type="EMBL" id="LJIG01015969">
    <property type="protein sequence ID" value="KRT82007.1"/>
    <property type="molecule type" value="Genomic_DNA"/>
</dbReference>
<keyword evidence="2" id="KW-0378">Hydrolase</keyword>
<dbReference type="GO" id="GO:0016787">
    <property type="term" value="F:hydrolase activity"/>
    <property type="evidence" value="ECO:0007669"/>
    <property type="project" value="UniProtKB-KW"/>
</dbReference>
<gene>
    <name evidence="2" type="ORF">AMK59_5546</name>
</gene>
<protein>
    <submittedName>
        <fullName evidence="2">Glycoside hydrolase</fullName>
    </submittedName>
</protein>
<dbReference type="OrthoDB" id="8192658at2759"/>
<name>A0A0T6B544_9SCAR</name>
<evidence type="ECO:0000313" key="3">
    <source>
        <dbReference type="Proteomes" id="UP000051574"/>
    </source>
</evidence>
<dbReference type="AlphaFoldDB" id="A0A0T6B544"/>
<organism evidence="2 3">
    <name type="scientific">Oryctes borbonicus</name>
    <dbReference type="NCBI Taxonomy" id="1629725"/>
    <lineage>
        <taxon>Eukaryota</taxon>
        <taxon>Metazoa</taxon>
        <taxon>Ecdysozoa</taxon>
        <taxon>Arthropoda</taxon>
        <taxon>Hexapoda</taxon>
        <taxon>Insecta</taxon>
        <taxon>Pterygota</taxon>
        <taxon>Neoptera</taxon>
        <taxon>Endopterygota</taxon>
        <taxon>Coleoptera</taxon>
        <taxon>Polyphaga</taxon>
        <taxon>Scarabaeiformia</taxon>
        <taxon>Scarabaeidae</taxon>
        <taxon>Dynastinae</taxon>
        <taxon>Oryctes</taxon>
    </lineage>
</organism>
<sequence>IYSNVIKSTSGMSNLSPFKKRVTAKCALFTSPSKSSVSRNDNKRKRTDSDDLNPPKLFRSVSLQETASSISNNKREILKVRSEMNISSQHAGELSAHHKKKLQWAVYEALRGQNIGINHPQFKQFASVLARVTRRFLPNLAANAPRPEGGTSERMLRIARQHIHAVMLGKSVDEIIQKYEIHRLKNIKPLGYVGLEIQQNDTSIAKNKENVFRDRLNTMSNEKIKLGLNRDELIKTTLSKVENRMDRVRRMIKFDDENNSDIR</sequence>
<feature type="non-terminal residue" evidence="2">
    <location>
        <position position="1"/>
    </location>
</feature>
<evidence type="ECO:0000256" key="1">
    <source>
        <dbReference type="SAM" id="MobiDB-lite"/>
    </source>
</evidence>
<proteinExistence type="predicted"/>
<evidence type="ECO:0000313" key="2">
    <source>
        <dbReference type="EMBL" id="KRT82007.1"/>
    </source>
</evidence>
<accession>A0A0T6B544</accession>
<feature type="region of interest" description="Disordered" evidence="1">
    <location>
        <begin position="32"/>
        <end position="56"/>
    </location>
</feature>